<feature type="domain" description="NmrA-like" evidence="4">
    <location>
        <begin position="6"/>
        <end position="223"/>
    </location>
</feature>
<evidence type="ECO:0000259" key="4">
    <source>
        <dbReference type="Pfam" id="PF05368"/>
    </source>
</evidence>
<evidence type="ECO:0000256" key="3">
    <source>
        <dbReference type="ARBA" id="ARBA00023002"/>
    </source>
</evidence>
<dbReference type="Pfam" id="PF05368">
    <property type="entry name" value="NmrA"/>
    <property type="match status" value="1"/>
</dbReference>
<dbReference type="EMBL" id="ONZQ02000002">
    <property type="protein sequence ID" value="SPN99095.1"/>
    <property type="molecule type" value="Genomic_DNA"/>
</dbReference>
<name>A0AAE8MT25_9PEZI</name>
<dbReference type="SUPFAM" id="SSF51735">
    <property type="entry name" value="NAD(P)-binding Rossmann-fold domains"/>
    <property type="match status" value="1"/>
</dbReference>
<sequence>MPTVAIAGSGDMSVYLCEEFSKAGYSVTVLTRSVKDRLRPIKGVEQKVVDFMSVPQLHEAIGEAEALISTILDYTMAFTEVHLNLIEACKASPKCRRFIPSEFSGNLEDYPDQPGFYYANHQPVRNALRGQDQLEFTLLATSWLMDYILPTKNRHMTDVGGQFPINIAENRCVIPGTGKEHMDLVSMRDVAQAIIQLLEAPPGSWEEYICMSGEKTTMLKLADRLRGEYKIGLDDVEKISLAQLIQAHTAAGSNEERWMVEYQILTISGAGDFDPAKVAAHRAKYFSRVHF</sequence>
<reference evidence="5" key="1">
    <citation type="submission" date="2018-03" db="EMBL/GenBank/DDBJ databases">
        <authorList>
            <person name="Guldener U."/>
        </authorList>
    </citation>
    <scope>NUCLEOTIDE SEQUENCE</scope>
</reference>
<keyword evidence="3" id="KW-0560">Oxidoreductase</keyword>
<organism evidence="5 6">
    <name type="scientific">Cephalotrichum gorgonifer</name>
    <dbReference type="NCBI Taxonomy" id="2041049"/>
    <lineage>
        <taxon>Eukaryota</taxon>
        <taxon>Fungi</taxon>
        <taxon>Dikarya</taxon>
        <taxon>Ascomycota</taxon>
        <taxon>Pezizomycotina</taxon>
        <taxon>Sordariomycetes</taxon>
        <taxon>Hypocreomycetidae</taxon>
        <taxon>Microascales</taxon>
        <taxon>Microascaceae</taxon>
        <taxon>Cephalotrichum</taxon>
    </lineage>
</organism>
<gene>
    <name evidence="5" type="ORF">DNG_02131</name>
</gene>
<dbReference type="InterPro" id="IPR051609">
    <property type="entry name" value="NmrA/Isoflavone_reductase-like"/>
</dbReference>
<dbReference type="Gene3D" id="3.40.50.720">
    <property type="entry name" value="NAD(P)-binding Rossmann-like Domain"/>
    <property type="match status" value="2"/>
</dbReference>
<comment type="similarity">
    <text evidence="1">Belongs to the NmrA-type oxidoreductase family. Isoflavone reductase subfamily.</text>
</comment>
<dbReference type="PANTHER" id="PTHR47706:SF4">
    <property type="entry name" value="NMRA-LIKE DOMAIN-CONTAINING PROTEIN"/>
    <property type="match status" value="1"/>
</dbReference>
<dbReference type="InterPro" id="IPR008030">
    <property type="entry name" value="NmrA-like"/>
</dbReference>
<evidence type="ECO:0000256" key="1">
    <source>
        <dbReference type="ARBA" id="ARBA00005725"/>
    </source>
</evidence>
<dbReference type="AlphaFoldDB" id="A0AAE8MT25"/>
<protein>
    <recommendedName>
        <fullName evidence="4">NmrA-like domain-containing protein</fullName>
    </recommendedName>
</protein>
<dbReference type="Proteomes" id="UP001187682">
    <property type="component" value="Unassembled WGS sequence"/>
</dbReference>
<dbReference type="PANTHER" id="PTHR47706">
    <property type="entry name" value="NMRA-LIKE FAMILY PROTEIN"/>
    <property type="match status" value="1"/>
</dbReference>
<comment type="caution">
    <text evidence="5">The sequence shown here is derived from an EMBL/GenBank/DDBJ whole genome shotgun (WGS) entry which is preliminary data.</text>
</comment>
<evidence type="ECO:0000256" key="2">
    <source>
        <dbReference type="ARBA" id="ARBA00022857"/>
    </source>
</evidence>
<evidence type="ECO:0000313" key="6">
    <source>
        <dbReference type="Proteomes" id="UP001187682"/>
    </source>
</evidence>
<accession>A0AAE8MT25</accession>
<keyword evidence="2" id="KW-0521">NADP</keyword>
<proteinExistence type="inferred from homology"/>
<dbReference type="GO" id="GO:0016491">
    <property type="term" value="F:oxidoreductase activity"/>
    <property type="evidence" value="ECO:0007669"/>
    <property type="project" value="UniProtKB-KW"/>
</dbReference>
<dbReference type="InterPro" id="IPR036291">
    <property type="entry name" value="NAD(P)-bd_dom_sf"/>
</dbReference>
<evidence type="ECO:0000313" key="5">
    <source>
        <dbReference type="EMBL" id="SPN99095.1"/>
    </source>
</evidence>
<keyword evidence="6" id="KW-1185">Reference proteome</keyword>